<evidence type="ECO:0000256" key="4">
    <source>
        <dbReference type="ARBA" id="ARBA00022723"/>
    </source>
</evidence>
<keyword evidence="8" id="KW-0186">Copper</keyword>
<dbReference type="GO" id="GO:0004497">
    <property type="term" value="F:monooxygenase activity"/>
    <property type="evidence" value="ECO:0007669"/>
    <property type="project" value="UniProtKB-KW"/>
</dbReference>
<keyword evidence="3" id="KW-0964">Secreted</keyword>
<dbReference type="PANTHER" id="PTHR33353:SF10">
    <property type="entry name" value="ENDO-BETA-1,4-GLUCANASE D"/>
    <property type="match status" value="1"/>
</dbReference>
<evidence type="ECO:0000256" key="7">
    <source>
        <dbReference type="ARBA" id="ARBA00023002"/>
    </source>
</evidence>
<evidence type="ECO:0000256" key="1">
    <source>
        <dbReference type="ARBA" id="ARBA00001973"/>
    </source>
</evidence>
<organism evidence="17 18">
    <name type="scientific">Colletotrichum orchidophilum</name>
    <dbReference type="NCBI Taxonomy" id="1209926"/>
    <lineage>
        <taxon>Eukaryota</taxon>
        <taxon>Fungi</taxon>
        <taxon>Dikarya</taxon>
        <taxon>Ascomycota</taxon>
        <taxon>Pezizomycotina</taxon>
        <taxon>Sordariomycetes</taxon>
        <taxon>Hypocreomycetidae</taxon>
        <taxon>Glomerellales</taxon>
        <taxon>Glomerellaceae</taxon>
        <taxon>Colletotrichum</taxon>
    </lineage>
</organism>
<keyword evidence="17" id="KW-0378">Hydrolase</keyword>
<dbReference type="Gene3D" id="2.70.50.70">
    <property type="match status" value="1"/>
</dbReference>
<evidence type="ECO:0000259" key="16">
    <source>
        <dbReference type="Pfam" id="PF03443"/>
    </source>
</evidence>
<evidence type="ECO:0000256" key="12">
    <source>
        <dbReference type="ARBA" id="ARBA00023326"/>
    </source>
</evidence>
<evidence type="ECO:0000256" key="14">
    <source>
        <dbReference type="ARBA" id="ARBA00045077"/>
    </source>
</evidence>
<reference evidence="17 18" key="1">
    <citation type="submission" date="2016-09" db="EMBL/GenBank/DDBJ databases">
        <authorList>
            <person name="Capua I."/>
            <person name="De Benedictis P."/>
            <person name="Joannis T."/>
            <person name="Lombin L.H."/>
            <person name="Cattoli G."/>
        </authorList>
    </citation>
    <scope>NUCLEOTIDE SEQUENCE [LARGE SCALE GENOMIC DNA]</scope>
    <source>
        <strain evidence="17 18">IMI 309357</strain>
    </source>
</reference>
<dbReference type="GO" id="GO:0016787">
    <property type="term" value="F:hydrolase activity"/>
    <property type="evidence" value="ECO:0007669"/>
    <property type="project" value="UniProtKB-KW"/>
</dbReference>
<keyword evidence="12" id="KW-0624">Polysaccharide degradation</keyword>
<gene>
    <name evidence="17" type="ORF">CORC01_08669</name>
</gene>
<keyword evidence="5" id="KW-0732">Signal</keyword>
<comment type="subcellular location">
    <subcellularLocation>
        <location evidence="2">Secreted</location>
    </subcellularLocation>
</comment>
<evidence type="ECO:0000256" key="3">
    <source>
        <dbReference type="ARBA" id="ARBA00022525"/>
    </source>
</evidence>
<keyword evidence="4" id="KW-0479">Metal-binding</keyword>
<evidence type="ECO:0000256" key="10">
    <source>
        <dbReference type="ARBA" id="ARBA00023157"/>
    </source>
</evidence>
<dbReference type="PANTHER" id="PTHR33353">
    <property type="entry name" value="PUTATIVE (AFU_ORTHOLOGUE AFUA_1G12560)-RELATED"/>
    <property type="match status" value="1"/>
</dbReference>
<dbReference type="OrthoDB" id="5271017at2759"/>
<evidence type="ECO:0000256" key="15">
    <source>
        <dbReference type="ARBA" id="ARBA00047174"/>
    </source>
</evidence>
<evidence type="ECO:0000256" key="5">
    <source>
        <dbReference type="ARBA" id="ARBA00022729"/>
    </source>
</evidence>
<comment type="catalytic activity">
    <reaction evidence="14">
        <text>[(1-&gt;4)-beta-D-glucosyl]n+m + reduced acceptor + O2 = 4-dehydro-beta-D-glucosyl-[(1-&gt;4)-beta-D-glucosyl]n-1 + [(1-&gt;4)-beta-D-glucosyl]m + acceptor + H2O.</text>
        <dbReference type="EC" id="1.14.99.56"/>
    </reaction>
</comment>
<comment type="cofactor">
    <cofactor evidence="1">
        <name>Cu(2+)</name>
        <dbReference type="ChEBI" id="CHEBI:29036"/>
    </cofactor>
</comment>
<dbReference type="RefSeq" id="XP_022473137.1">
    <property type="nucleotide sequence ID" value="XM_022620299.1"/>
</dbReference>
<dbReference type="EMBL" id="MJBS01000075">
    <property type="protein sequence ID" value="OHE95976.1"/>
    <property type="molecule type" value="Genomic_DNA"/>
</dbReference>
<dbReference type="Pfam" id="PF03443">
    <property type="entry name" value="AA9"/>
    <property type="match status" value="1"/>
</dbReference>
<evidence type="ECO:0000256" key="9">
    <source>
        <dbReference type="ARBA" id="ARBA00023033"/>
    </source>
</evidence>
<evidence type="ECO:0000256" key="13">
    <source>
        <dbReference type="ARBA" id="ARBA00044502"/>
    </source>
</evidence>
<sequence length="159" mass="17133">MLNFYTNGPADRLSTRIQCYKADAKDHGTVTTLLVSAGPQIGFVANGVLDSPDRRASTTWQKCQRRADDGYVTDSQVLSIKIPACISSGEYLARVEHLALHGAAAEAETQLYLACAQVSVWWSGNTSPSGLVSFPGAYKSTDPGILFQAYVLAHADELH</sequence>
<evidence type="ECO:0000256" key="8">
    <source>
        <dbReference type="ARBA" id="ARBA00023008"/>
    </source>
</evidence>
<keyword evidence="18" id="KW-1185">Reference proteome</keyword>
<dbReference type="AlphaFoldDB" id="A0A1G4B3N1"/>
<dbReference type="GO" id="GO:0030245">
    <property type="term" value="P:cellulose catabolic process"/>
    <property type="evidence" value="ECO:0007669"/>
    <property type="project" value="UniProtKB-KW"/>
</dbReference>
<evidence type="ECO:0000313" key="17">
    <source>
        <dbReference type="EMBL" id="OHE95976.1"/>
    </source>
</evidence>
<keyword evidence="7" id="KW-0560">Oxidoreductase</keyword>
<accession>A0A1G4B3N1</accession>
<dbReference type="GO" id="GO:0005576">
    <property type="term" value="C:extracellular region"/>
    <property type="evidence" value="ECO:0007669"/>
    <property type="project" value="UniProtKB-SubCell"/>
</dbReference>
<comment type="caution">
    <text evidence="17">The sequence shown here is derived from an EMBL/GenBank/DDBJ whole genome shotgun (WGS) entry which is preliminary data.</text>
</comment>
<evidence type="ECO:0000256" key="11">
    <source>
        <dbReference type="ARBA" id="ARBA00023277"/>
    </source>
</evidence>
<comment type="similarity">
    <text evidence="13">Belongs to the polysaccharide monooxygenase AA9 family.</text>
</comment>
<dbReference type="EC" id="1.14.99.56" evidence="15"/>
<dbReference type="GeneID" id="34561809"/>
<evidence type="ECO:0000313" key="18">
    <source>
        <dbReference type="Proteomes" id="UP000176998"/>
    </source>
</evidence>
<dbReference type="Proteomes" id="UP000176998">
    <property type="component" value="Unassembled WGS sequence"/>
</dbReference>
<proteinExistence type="inferred from homology"/>
<dbReference type="GO" id="GO:0046872">
    <property type="term" value="F:metal ion binding"/>
    <property type="evidence" value="ECO:0007669"/>
    <property type="project" value="UniProtKB-KW"/>
</dbReference>
<dbReference type="InterPro" id="IPR005103">
    <property type="entry name" value="AA9_LPMO"/>
</dbReference>
<protein>
    <recommendedName>
        <fullName evidence="15">lytic cellulose monooxygenase (C4-dehydrogenating)</fullName>
        <ecNumber evidence="15">1.14.99.56</ecNumber>
    </recommendedName>
</protein>
<feature type="domain" description="Auxiliary Activity family 9 catalytic" evidence="16">
    <location>
        <begin position="71"/>
        <end position="151"/>
    </location>
</feature>
<keyword evidence="10" id="KW-1015">Disulfide bond</keyword>
<keyword evidence="6" id="KW-0136">Cellulose degradation</keyword>
<dbReference type="InterPro" id="IPR049892">
    <property type="entry name" value="AA9"/>
</dbReference>
<keyword evidence="11" id="KW-0119">Carbohydrate metabolism</keyword>
<keyword evidence="9" id="KW-0503">Monooxygenase</keyword>
<name>A0A1G4B3N1_9PEZI</name>
<evidence type="ECO:0000256" key="6">
    <source>
        <dbReference type="ARBA" id="ARBA00023001"/>
    </source>
</evidence>
<evidence type="ECO:0000256" key="2">
    <source>
        <dbReference type="ARBA" id="ARBA00004613"/>
    </source>
</evidence>